<organism evidence="1 2">
    <name type="scientific">Echinococcus granulosus</name>
    <name type="common">Hydatid tapeworm</name>
    <dbReference type="NCBI Taxonomy" id="6210"/>
    <lineage>
        <taxon>Eukaryota</taxon>
        <taxon>Metazoa</taxon>
        <taxon>Spiralia</taxon>
        <taxon>Lophotrochozoa</taxon>
        <taxon>Platyhelminthes</taxon>
        <taxon>Cestoda</taxon>
        <taxon>Eucestoda</taxon>
        <taxon>Cyclophyllidea</taxon>
        <taxon>Taeniidae</taxon>
        <taxon>Echinococcus</taxon>
        <taxon>Echinococcus granulosus group</taxon>
    </lineage>
</organism>
<dbReference type="RefSeq" id="XP_024345207.1">
    <property type="nucleotide sequence ID" value="XM_024500379.1"/>
</dbReference>
<sequence length="206" mass="23592">MLTCALTNASGMSAFPIPSLRGVIFTTVNIRFEPKCSYKRKNGFYLFQRRPLIFWLKLELEMCFKVSPKFLSVQNAKKIQKCTFKYFAIFSFHFLTVSCLRLLGHSVNLVFVLAYDLNIAVLIPDLYNVKETLSVFVSIGTTHLFVHRKYTRHFYHVFTGKAGMAGGERLPVHRHGLNFSTAHTIFVHWLFIPTFPNGTTEAQSIG</sequence>
<name>W6U0Q0_ECHGR</name>
<gene>
    <name evidence="1" type="ORF">EGR_11132</name>
</gene>
<proteinExistence type="predicted"/>
<dbReference type="Proteomes" id="UP000019149">
    <property type="component" value="Unassembled WGS sequence"/>
</dbReference>
<reference evidence="1 2" key="1">
    <citation type="journal article" date="2013" name="Nat. Genet.">
        <title>The genome of the hydatid tapeworm Echinococcus granulosus.</title>
        <authorList>
            <person name="Zheng H."/>
            <person name="Zhang W."/>
            <person name="Zhang L."/>
            <person name="Zhang Z."/>
            <person name="Li J."/>
            <person name="Lu G."/>
            <person name="Zhu Y."/>
            <person name="Wang Y."/>
            <person name="Huang Y."/>
            <person name="Liu J."/>
            <person name="Kang H."/>
            <person name="Chen J."/>
            <person name="Wang L."/>
            <person name="Chen A."/>
            <person name="Yu S."/>
            <person name="Gao Z."/>
            <person name="Jin L."/>
            <person name="Gu W."/>
            <person name="Wang Z."/>
            <person name="Zhao L."/>
            <person name="Shi B."/>
            <person name="Wen H."/>
            <person name="Lin R."/>
            <person name="Jones M.K."/>
            <person name="Brejova B."/>
            <person name="Vinar T."/>
            <person name="Zhao G."/>
            <person name="McManus D.P."/>
            <person name="Chen Z."/>
            <person name="Zhou Y."/>
            <person name="Wang S."/>
        </authorList>
    </citation>
    <scope>NUCLEOTIDE SEQUENCE [LARGE SCALE GENOMIC DNA]</scope>
</reference>
<dbReference type="GeneID" id="36346845"/>
<dbReference type="EMBL" id="APAU02000401">
    <property type="protein sequence ID" value="EUB54011.1"/>
    <property type="molecule type" value="Genomic_DNA"/>
</dbReference>
<evidence type="ECO:0000313" key="2">
    <source>
        <dbReference type="Proteomes" id="UP000019149"/>
    </source>
</evidence>
<accession>W6U0Q0</accession>
<protein>
    <submittedName>
        <fullName evidence="1">Uncharacterized protein</fullName>
    </submittedName>
</protein>
<evidence type="ECO:0000313" key="1">
    <source>
        <dbReference type="EMBL" id="EUB54011.1"/>
    </source>
</evidence>
<comment type="caution">
    <text evidence="1">The sequence shown here is derived from an EMBL/GenBank/DDBJ whole genome shotgun (WGS) entry which is preliminary data.</text>
</comment>
<keyword evidence="2" id="KW-1185">Reference proteome</keyword>
<dbReference type="KEGG" id="egl:EGR_11132"/>
<dbReference type="CTD" id="36346845"/>
<dbReference type="AlphaFoldDB" id="W6U0Q0"/>